<dbReference type="OrthoDB" id="120976at2759"/>
<feature type="compositionally biased region" description="Acidic residues" evidence="1">
    <location>
        <begin position="672"/>
        <end position="693"/>
    </location>
</feature>
<gene>
    <name evidence="3" type="ORF">THAOC_00890</name>
</gene>
<protein>
    <recommendedName>
        <fullName evidence="2">F-box/LRR-repeat protein 15-like leucin rich repeat domain-containing protein</fullName>
    </recommendedName>
</protein>
<name>K0TJH5_THAOC</name>
<evidence type="ECO:0000259" key="2">
    <source>
        <dbReference type="Pfam" id="PF25372"/>
    </source>
</evidence>
<feature type="region of interest" description="Disordered" evidence="1">
    <location>
        <begin position="109"/>
        <end position="131"/>
    </location>
</feature>
<dbReference type="Pfam" id="PF13516">
    <property type="entry name" value="LRR_6"/>
    <property type="match status" value="2"/>
</dbReference>
<feature type="region of interest" description="Disordered" evidence="1">
    <location>
        <begin position="666"/>
        <end position="702"/>
    </location>
</feature>
<dbReference type="InterPro" id="IPR006553">
    <property type="entry name" value="Leu-rich_rpt_Cys-con_subtyp"/>
</dbReference>
<dbReference type="SUPFAM" id="SSF52047">
    <property type="entry name" value="RNI-like"/>
    <property type="match status" value="1"/>
</dbReference>
<comment type="caution">
    <text evidence="3">The sequence shown here is derived from an EMBL/GenBank/DDBJ whole genome shotgun (WGS) entry which is preliminary data.</text>
</comment>
<keyword evidence="4" id="KW-1185">Reference proteome</keyword>
<sequence>MFRSAARFGRLCGVGDDEDSSEDEENFGTWKANKATRHAIDSEPPHLPQDVVDRIVKSLTAHAALNCTTMRALSNCELGTLCLADARGVNDEFLMALCSSGSFGHRDRSASIDHSGGIPDSPDLVGNSSAHSSSLIELDSMELDELDEAVDSEDYDSRSTSSFVSAYSSPFKSTGGIGDPGESSPLLPSVLPPPEFFSLSSPSSTTWLKPIARGPLIQPQMPAPLQYRGIGASQGNGSPTFGSGSLSFPINNTTASLTLLDLRGSQRMSDRGLIQLASSPLLALEVAKLDNCHGITGKGMLAFSRSPRLHTISLANCRRLTDEAVVNISHCTSLTSLNVGGCRCLTDRSLEAMSGLLDLRRLDLSQCDLITDDGLIFLGELDLLEELSLGNKSCGMAIQQRNRSIALKTLRLARCAITNDGLDYLEQLQSLEDLDINGCSLSSTALGESLEKLTNLNSLDASHCPGILPGLEVLNLADTQISDNAMSKVAKLAGLRSLSLFYCNVSSRGLRHLASLEKLDSLNLDSRDIGDEGRPNRVTDLGCSYIAKIKTLTTLQLAGGGVGDLGCAHIATIDALESLNLSQNESITNRGAASLAALSNLRALNLSNTRVTSNALKFFHGLSKLQSLALYGCIMEDSPIESLQDEVPTLRCLRLNNANDNDGVIGIGHDYDSEDSDEEYYEDELGGEADDLSMEYHDAEES</sequence>
<evidence type="ECO:0000256" key="1">
    <source>
        <dbReference type="SAM" id="MobiDB-lite"/>
    </source>
</evidence>
<dbReference type="Gene3D" id="3.80.10.10">
    <property type="entry name" value="Ribonuclease Inhibitor"/>
    <property type="match status" value="5"/>
</dbReference>
<evidence type="ECO:0000313" key="3">
    <source>
        <dbReference type="EMBL" id="EJK77289.1"/>
    </source>
</evidence>
<reference evidence="3 4" key="1">
    <citation type="journal article" date="2012" name="Genome Biol.">
        <title>Genome and low-iron response of an oceanic diatom adapted to chronic iron limitation.</title>
        <authorList>
            <person name="Lommer M."/>
            <person name="Specht M."/>
            <person name="Roy A.S."/>
            <person name="Kraemer L."/>
            <person name="Andreson R."/>
            <person name="Gutowska M.A."/>
            <person name="Wolf J."/>
            <person name="Bergner S.V."/>
            <person name="Schilhabel M.B."/>
            <person name="Klostermeier U.C."/>
            <person name="Beiko R.G."/>
            <person name="Rosenstiel P."/>
            <person name="Hippler M."/>
            <person name="Laroche J."/>
        </authorList>
    </citation>
    <scope>NUCLEOTIDE SEQUENCE [LARGE SCALE GENOMIC DNA]</scope>
    <source>
        <strain evidence="3 4">CCMP1005</strain>
    </source>
</reference>
<dbReference type="InterPro" id="IPR001611">
    <property type="entry name" value="Leu-rich_rpt"/>
</dbReference>
<dbReference type="InterPro" id="IPR032675">
    <property type="entry name" value="LRR_dom_sf"/>
</dbReference>
<dbReference type="Pfam" id="PF25372">
    <property type="entry name" value="DUF7885"/>
    <property type="match status" value="1"/>
</dbReference>
<dbReference type="EMBL" id="AGNL01001064">
    <property type="protein sequence ID" value="EJK77289.1"/>
    <property type="molecule type" value="Genomic_DNA"/>
</dbReference>
<accession>K0TJH5</accession>
<dbReference type="AlphaFoldDB" id="K0TJH5"/>
<dbReference type="SMART" id="SM00367">
    <property type="entry name" value="LRR_CC"/>
    <property type="match status" value="8"/>
</dbReference>
<dbReference type="GO" id="GO:0031146">
    <property type="term" value="P:SCF-dependent proteasomal ubiquitin-dependent protein catabolic process"/>
    <property type="evidence" value="ECO:0007669"/>
    <property type="project" value="TreeGrafter"/>
</dbReference>
<dbReference type="eggNOG" id="KOG1947">
    <property type="taxonomic scope" value="Eukaryota"/>
</dbReference>
<dbReference type="Proteomes" id="UP000266841">
    <property type="component" value="Unassembled WGS sequence"/>
</dbReference>
<dbReference type="InterPro" id="IPR057207">
    <property type="entry name" value="FBXL15_LRR"/>
</dbReference>
<feature type="domain" description="F-box/LRR-repeat protein 15-like leucin rich repeat" evidence="2">
    <location>
        <begin position="306"/>
        <end position="380"/>
    </location>
</feature>
<evidence type="ECO:0000313" key="4">
    <source>
        <dbReference type="Proteomes" id="UP000266841"/>
    </source>
</evidence>
<dbReference type="PANTHER" id="PTHR13318:SF190">
    <property type="entry name" value="PARTNER OF PAIRED, ISOFORM B"/>
    <property type="match status" value="1"/>
</dbReference>
<proteinExistence type="predicted"/>
<dbReference type="PANTHER" id="PTHR13318">
    <property type="entry name" value="PARTNER OF PAIRED, ISOFORM B-RELATED"/>
    <property type="match status" value="1"/>
</dbReference>
<organism evidence="3 4">
    <name type="scientific">Thalassiosira oceanica</name>
    <name type="common">Marine diatom</name>
    <dbReference type="NCBI Taxonomy" id="159749"/>
    <lineage>
        <taxon>Eukaryota</taxon>
        <taxon>Sar</taxon>
        <taxon>Stramenopiles</taxon>
        <taxon>Ochrophyta</taxon>
        <taxon>Bacillariophyta</taxon>
        <taxon>Coscinodiscophyceae</taxon>
        <taxon>Thalassiosirophycidae</taxon>
        <taxon>Thalassiosirales</taxon>
        <taxon>Thalassiosiraceae</taxon>
        <taxon>Thalassiosira</taxon>
    </lineage>
</organism>
<dbReference type="GO" id="GO:0019005">
    <property type="term" value="C:SCF ubiquitin ligase complex"/>
    <property type="evidence" value="ECO:0007669"/>
    <property type="project" value="TreeGrafter"/>
</dbReference>